<accession>A0A9W7BGS4</accession>
<feature type="compositionally biased region" description="Polar residues" evidence="15">
    <location>
        <begin position="58"/>
        <end position="76"/>
    </location>
</feature>
<dbReference type="Proteomes" id="UP001165085">
    <property type="component" value="Unassembled WGS sequence"/>
</dbReference>
<organism evidence="16 17">
    <name type="scientific">Triparma strigata</name>
    <dbReference type="NCBI Taxonomy" id="1606541"/>
    <lineage>
        <taxon>Eukaryota</taxon>
        <taxon>Sar</taxon>
        <taxon>Stramenopiles</taxon>
        <taxon>Ochrophyta</taxon>
        <taxon>Bolidophyceae</taxon>
        <taxon>Parmales</taxon>
        <taxon>Triparmaceae</taxon>
        <taxon>Triparma</taxon>
    </lineage>
</organism>
<evidence type="ECO:0000256" key="13">
    <source>
        <dbReference type="ARBA" id="ARBA00032789"/>
    </source>
</evidence>
<keyword evidence="6" id="KW-0808">Transferase</keyword>
<dbReference type="OrthoDB" id="1649088at2759"/>
<dbReference type="GO" id="GO:0017183">
    <property type="term" value="P:protein histidyl modification to diphthamide"/>
    <property type="evidence" value="ECO:0007669"/>
    <property type="project" value="InterPro"/>
</dbReference>
<dbReference type="SFLD" id="SFLDS00032">
    <property type="entry name" value="Radical_SAM_3-amino-3-carboxyp"/>
    <property type="match status" value="1"/>
</dbReference>
<gene>
    <name evidence="16" type="ORF">TrST_g5568</name>
</gene>
<proteinExistence type="inferred from homology"/>
<dbReference type="EMBL" id="BRXY01000313">
    <property type="protein sequence ID" value="GMH86423.1"/>
    <property type="molecule type" value="Genomic_DNA"/>
</dbReference>
<comment type="similarity">
    <text evidence="3">Belongs to the DPH1/DPH2 family. DPH1 subfamily.</text>
</comment>
<evidence type="ECO:0000256" key="2">
    <source>
        <dbReference type="ARBA" id="ARBA00005156"/>
    </source>
</evidence>
<dbReference type="FunFam" id="3.40.50.11850:FF:000002">
    <property type="entry name" value="2-(3-amino-3-carboxypropyl)histidine synthase subunit 1"/>
    <property type="match status" value="1"/>
</dbReference>
<dbReference type="GO" id="GO:0051536">
    <property type="term" value="F:iron-sulfur cluster binding"/>
    <property type="evidence" value="ECO:0007669"/>
    <property type="project" value="UniProtKB-KW"/>
</dbReference>
<evidence type="ECO:0000313" key="16">
    <source>
        <dbReference type="EMBL" id="GMH86423.1"/>
    </source>
</evidence>
<keyword evidence="9" id="KW-0408">Iron</keyword>
<evidence type="ECO:0000256" key="14">
    <source>
        <dbReference type="ARBA" id="ARBA00048403"/>
    </source>
</evidence>
<dbReference type="InterPro" id="IPR016435">
    <property type="entry name" value="DPH1/DPH2"/>
</dbReference>
<comment type="cofactor">
    <cofactor evidence="1">
        <name>[4Fe-4S] cluster</name>
        <dbReference type="ChEBI" id="CHEBI:49883"/>
    </cofactor>
</comment>
<comment type="caution">
    <text evidence="16">The sequence shown here is derived from an EMBL/GenBank/DDBJ whole genome shotgun (WGS) entry which is preliminary data.</text>
</comment>
<evidence type="ECO:0000256" key="12">
    <source>
        <dbReference type="ARBA" id="ARBA00032574"/>
    </source>
</evidence>
<feature type="region of interest" description="Disordered" evidence="15">
    <location>
        <begin position="58"/>
        <end position="107"/>
    </location>
</feature>
<dbReference type="FunFam" id="3.40.50.11860:FF:000002">
    <property type="entry name" value="2-(3-amino-3-carboxypropyl)histidine synthase subunit 1"/>
    <property type="match status" value="1"/>
</dbReference>
<dbReference type="Pfam" id="PF01866">
    <property type="entry name" value="Diphthamide_syn"/>
    <property type="match status" value="1"/>
</dbReference>
<sequence length="493" mass="54524">MSLFHSPSSTIASKPSSSTIYSTTCSMGIDLASVPIASTTRRAPSTVDDEIDSEMDDFSTQFSSSSIDTQIETPVETSTSQPSDSTTQPAAAPAAAPVRRRRRKPKKSFINKNAIPDSILTDPAIQSAISTLPPSYNFEIPKTIHRLRCHSPPPSTVSLQMPEGLLMYSCLISDILTRFTSATSVIILGDVTYGACCVDDLGAKAIESDYLIHYGHSCLVPLTETVLPTLYVFVEITTDVRHLTSCFLSSFTGSHVHIMGTVQFRTAIIESHTILQNSYTATIPQAKPLSPGEVLGCTSPKNLYSDNLPSSSQCMLFIADGRFHLEAAMIANPKLKAYRYDPYSKILTVEGYAFEKMKGLRVEAIRKARKAKVFGVILGTLGRQGNPRILRRVKNLLNENGKESFIVLLSEIMPQKLEMMPQADAWVQIACPRLSVDWGHFFKKPVLSTYELYVLLGEAEMKEGEYPMDFYSKGDDNYWGNFGADNDKRRYND</sequence>
<dbReference type="EC" id="2.5.1.108" evidence="4"/>
<keyword evidence="10" id="KW-0411">Iron-sulfur</keyword>
<dbReference type="Gene3D" id="3.40.50.11840">
    <property type="entry name" value="Diphthamide synthesis DPH1/DPH2 domain 1"/>
    <property type="match status" value="1"/>
</dbReference>
<comment type="pathway">
    <text evidence="2">Protein modification; peptidyl-diphthamide biosynthesis.</text>
</comment>
<dbReference type="PANTHER" id="PTHR10762">
    <property type="entry name" value="DIPHTHAMIDE BIOSYNTHESIS PROTEIN"/>
    <property type="match status" value="1"/>
</dbReference>
<dbReference type="FunFam" id="3.40.50.11840:FF:000001">
    <property type="entry name" value="2-(3-amino-3-carboxypropyl)histidine synthase subunit 1"/>
    <property type="match status" value="1"/>
</dbReference>
<keyword evidence="8" id="KW-0479">Metal-binding</keyword>
<dbReference type="GO" id="GO:0046872">
    <property type="term" value="F:metal ion binding"/>
    <property type="evidence" value="ECO:0007669"/>
    <property type="project" value="UniProtKB-KW"/>
</dbReference>
<dbReference type="InterPro" id="IPR042265">
    <property type="entry name" value="DPH1/DPH2_3"/>
</dbReference>
<reference evidence="17" key="1">
    <citation type="journal article" date="2023" name="Commun. Biol.">
        <title>Genome analysis of Parmales, the sister group of diatoms, reveals the evolutionary specialization of diatoms from phago-mixotrophs to photoautotrophs.</title>
        <authorList>
            <person name="Ban H."/>
            <person name="Sato S."/>
            <person name="Yoshikawa S."/>
            <person name="Yamada K."/>
            <person name="Nakamura Y."/>
            <person name="Ichinomiya M."/>
            <person name="Sato N."/>
            <person name="Blanc-Mathieu R."/>
            <person name="Endo H."/>
            <person name="Kuwata A."/>
            <person name="Ogata H."/>
        </authorList>
    </citation>
    <scope>NUCLEOTIDE SEQUENCE [LARGE SCALE GENOMIC DNA]</scope>
    <source>
        <strain evidence="17">NIES 3701</strain>
    </source>
</reference>
<evidence type="ECO:0000256" key="3">
    <source>
        <dbReference type="ARBA" id="ARBA00010173"/>
    </source>
</evidence>
<dbReference type="AlphaFoldDB" id="A0A9W7BGS4"/>
<dbReference type="NCBIfam" id="TIGR00322">
    <property type="entry name" value="diphth2_R"/>
    <property type="match status" value="1"/>
</dbReference>
<keyword evidence="7" id="KW-0949">S-adenosyl-L-methionine</keyword>
<keyword evidence="17" id="KW-1185">Reference proteome</keyword>
<dbReference type="InterPro" id="IPR042264">
    <property type="entry name" value="DPH1/DPH2_2"/>
</dbReference>
<evidence type="ECO:0000256" key="11">
    <source>
        <dbReference type="ARBA" id="ARBA00031690"/>
    </source>
</evidence>
<dbReference type="GO" id="GO:0090560">
    <property type="term" value="F:2-(3-amino-3-carboxypropyl)histidine synthase activity"/>
    <property type="evidence" value="ECO:0007669"/>
    <property type="project" value="UniProtKB-EC"/>
</dbReference>
<evidence type="ECO:0000256" key="15">
    <source>
        <dbReference type="SAM" id="MobiDB-lite"/>
    </source>
</evidence>
<evidence type="ECO:0000256" key="5">
    <source>
        <dbReference type="ARBA" id="ARBA00021915"/>
    </source>
</evidence>
<feature type="compositionally biased region" description="Low complexity" evidence="15">
    <location>
        <begin position="77"/>
        <end position="97"/>
    </location>
</feature>
<name>A0A9W7BGS4_9STRA</name>
<dbReference type="InterPro" id="IPR042263">
    <property type="entry name" value="DPH1/DPH2_1"/>
</dbReference>
<feature type="compositionally biased region" description="Basic residues" evidence="15">
    <location>
        <begin position="98"/>
        <end position="107"/>
    </location>
</feature>
<evidence type="ECO:0000313" key="17">
    <source>
        <dbReference type="Proteomes" id="UP001165085"/>
    </source>
</evidence>
<dbReference type="Gene3D" id="3.40.50.11850">
    <property type="entry name" value="Diphthamide synthesis DPH1/DPH2 domain 2"/>
    <property type="match status" value="1"/>
</dbReference>
<protein>
    <recommendedName>
        <fullName evidence="5">2-(3-amino-3-carboxypropyl)histidine synthase subunit 1</fullName>
        <ecNumber evidence="4">2.5.1.108</ecNumber>
    </recommendedName>
    <alternativeName>
        <fullName evidence="12">Diphthamide biosynthesis protein 1</fullName>
    </alternativeName>
    <alternativeName>
        <fullName evidence="13">Diphtheria toxin resistance protein 1</fullName>
    </alternativeName>
    <alternativeName>
        <fullName evidence="11">S-adenosyl-L-methionine:L-histidine 3-amino-3-carboxypropyltransferase 1</fullName>
    </alternativeName>
</protein>
<evidence type="ECO:0000256" key="1">
    <source>
        <dbReference type="ARBA" id="ARBA00001966"/>
    </source>
</evidence>
<dbReference type="PANTHER" id="PTHR10762:SF1">
    <property type="entry name" value="2-(3-AMINO-3-CARBOXYPROPYL)HISTIDINE SYNTHASE SUBUNIT 1"/>
    <property type="match status" value="1"/>
</dbReference>
<evidence type="ECO:0000256" key="9">
    <source>
        <dbReference type="ARBA" id="ARBA00023004"/>
    </source>
</evidence>
<comment type="catalytic activity">
    <reaction evidence="14">
        <text>L-histidyl-[translation elongation factor 2] + S-adenosyl-L-methionine = 2-[(3S)-amino-3-carboxypropyl]-L-histidyl-[translation elongation factor 2] + S-methyl-5'-thioadenosine + H(+)</text>
        <dbReference type="Rhea" id="RHEA:36783"/>
        <dbReference type="Rhea" id="RHEA-COMP:9748"/>
        <dbReference type="Rhea" id="RHEA-COMP:9749"/>
        <dbReference type="ChEBI" id="CHEBI:15378"/>
        <dbReference type="ChEBI" id="CHEBI:17509"/>
        <dbReference type="ChEBI" id="CHEBI:29979"/>
        <dbReference type="ChEBI" id="CHEBI:59789"/>
        <dbReference type="ChEBI" id="CHEBI:73995"/>
        <dbReference type="EC" id="2.5.1.108"/>
    </reaction>
</comment>
<evidence type="ECO:0000256" key="6">
    <source>
        <dbReference type="ARBA" id="ARBA00022679"/>
    </source>
</evidence>
<evidence type="ECO:0000256" key="10">
    <source>
        <dbReference type="ARBA" id="ARBA00023014"/>
    </source>
</evidence>
<evidence type="ECO:0000256" key="7">
    <source>
        <dbReference type="ARBA" id="ARBA00022691"/>
    </source>
</evidence>
<dbReference type="Gene3D" id="3.40.50.11860">
    <property type="entry name" value="Diphthamide synthesis DPH1/DPH2 domain 3"/>
    <property type="match status" value="1"/>
</dbReference>
<evidence type="ECO:0000256" key="4">
    <source>
        <dbReference type="ARBA" id="ARBA00012221"/>
    </source>
</evidence>
<evidence type="ECO:0000256" key="8">
    <source>
        <dbReference type="ARBA" id="ARBA00022723"/>
    </source>
</evidence>